<keyword evidence="4 7" id="KW-0812">Transmembrane</keyword>
<name>Q2LXK4_SYNAS</name>
<dbReference type="Proteomes" id="UP000001933">
    <property type="component" value="Chromosome"/>
</dbReference>
<dbReference type="GO" id="GO:0005886">
    <property type="term" value="C:plasma membrane"/>
    <property type="evidence" value="ECO:0007669"/>
    <property type="project" value="UniProtKB-SubCell"/>
</dbReference>
<feature type="transmembrane region" description="Helical" evidence="7">
    <location>
        <begin position="283"/>
        <end position="300"/>
    </location>
</feature>
<keyword evidence="9" id="KW-1185">Reference proteome</keyword>
<comment type="similarity">
    <text evidence="2">Belongs to the UPF0718 family.</text>
</comment>
<keyword evidence="6 7" id="KW-0472">Membrane</keyword>
<evidence type="ECO:0000256" key="6">
    <source>
        <dbReference type="ARBA" id="ARBA00023136"/>
    </source>
</evidence>
<reference evidence="8 9" key="1">
    <citation type="journal article" date="2007" name="Proc. Natl. Acad. Sci. U.S.A.">
        <title>The genome of Syntrophus aciditrophicus: life at the thermodynamic limit of microbial growth.</title>
        <authorList>
            <person name="McInerney M.J."/>
            <person name="Rohlin L."/>
            <person name="Mouttaki H."/>
            <person name="Kim U."/>
            <person name="Krupp R.S."/>
            <person name="Rios-Hernandez L."/>
            <person name="Sieber J."/>
            <person name="Struchtemeyer C.G."/>
            <person name="Bhattacharyya A."/>
            <person name="Campbell J.W."/>
            <person name="Gunsalus R.P."/>
        </authorList>
    </citation>
    <scope>NUCLEOTIDE SEQUENCE [LARGE SCALE GENOMIC DNA]</scope>
    <source>
        <strain evidence="8 9">SB</strain>
    </source>
</reference>
<feature type="transmembrane region" description="Helical" evidence="7">
    <location>
        <begin position="348"/>
        <end position="371"/>
    </location>
</feature>
<evidence type="ECO:0000256" key="4">
    <source>
        <dbReference type="ARBA" id="ARBA00022692"/>
    </source>
</evidence>
<keyword evidence="5 7" id="KW-1133">Transmembrane helix</keyword>
<evidence type="ECO:0000256" key="7">
    <source>
        <dbReference type="SAM" id="Phobius"/>
    </source>
</evidence>
<dbReference type="AlphaFoldDB" id="Q2LXK4"/>
<evidence type="ECO:0000256" key="3">
    <source>
        <dbReference type="ARBA" id="ARBA00022475"/>
    </source>
</evidence>
<dbReference type="eggNOG" id="COG0701">
    <property type="taxonomic scope" value="Bacteria"/>
</dbReference>
<proteinExistence type="inferred from homology"/>
<feature type="transmembrane region" description="Helical" evidence="7">
    <location>
        <begin position="91"/>
        <end position="113"/>
    </location>
</feature>
<dbReference type="EMBL" id="CP000252">
    <property type="protein sequence ID" value="ABC78811.1"/>
    <property type="molecule type" value="Genomic_DNA"/>
</dbReference>
<dbReference type="HOGENOM" id="CLU_059148_1_0_7"/>
<dbReference type="KEGG" id="sat:SYN_00343"/>
<dbReference type="InParanoid" id="Q2LXK4"/>
<keyword evidence="3" id="KW-1003">Cell membrane</keyword>
<dbReference type="STRING" id="56780.SYN_00343"/>
<evidence type="ECO:0000313" key="9">
    <source>
        <dbReference type="Proteomes" id="UP000001933"/>
    </source>
</evidence>
<evidence type="ECO:0000256" key="2">
    <source>
        <dbReference type="ARBA" id="ARBA00006386"/>
    </source>
</evidence>
<dbReference type="PANTHER" id="PTHR42775:SF2">
    <property type="entry name" value="PERMEASE"/>
    <property type="match status" value="1"/>
</dbReference>
<dbReference type="PANTHER" id="PTHR42775">
    <property type="entry name" value="PERMEASE RV2963-RELATED"/>
    <property type="match status" value="1"/>
</dbReference>
<evidence type="ECO:0000256" key="1">
    <source>
        <dbReference type="ARBA" id="ARBA00004651"/>
    </source>
</evidence>
<feature type="transmembrane region" description="Helical" evidence="7">
    <location>
        <begin position="57"/>
        <end position="79"/>
    </location>
</feature>
<organism evidence="8 9">
    <name type="scientific">Syntrophus aciditrophicus (strain SB)</name>
    <dbReference type="NCBI Taxonomy" id="56780"/>
    <lineage>
        <taxon>Bacteria</taxon>
        <taxon>Pseudomonadati</taxon>
        <taxon>Thermodesulfobacteriota</taxon>
        <taxon>Syntrophia</taxon>
        <taxon>Syntrophales</taxon>
        <taxon>Syntrophaceae</taxon>
        <taxon>Syntrophus</taxon>
    </lineage>
</organism>
<feature type="transmembrane region" description="Helical" evidence="7">
    <location>
        <begin position="13"/>
        <end position="36"/>
    </location>
</feature>
<dbReference type="Pfam" id="PF03773">
    <property type="entry name" value="ArsP_1"/>
    <property type="match status" value="1"/>
</dbReference>
<protein>
    <submittedName>
        <fullName evidence="8">Predicted permease</fullName>
    </submittedName>
</protein>
<dbReference type="OrthoDB" id="9777774at2"/>
<feature type="transmembrane region" description="Helical" evidence="7">
    <location>
        <begin position="120"/>
        <end position="141"/>
    </location>
</feature>
<dbReference type="InterPro" id="IPR005524">
    <property type="entry name" value="DUF318"/>
</dbReference>
<evidence type="ECO:0000256" key="5">
    <source>
        <dbReference type="ARBA" id="ARBA00022989"/>
    </source>
</evidence>
<dbReference type="RefSeq" id="WP_011418827.1">
    <property type="nucleotide sequence ID" value="NC_007759.1"/>
</dbReference>
<comment type="subcellular location">
    <subcellularLocation>
        <location evidence="1">Cell membrane</location>
        <topology evidence="1">Multi-pass membrane protein</topology>
    </subcellularLocation>
</comment>
<dbReference type="InterPro" id="IPR053166">
    <property type="entry name" value="UPF0718_permease"/>
</dbReference>
<accession>Q2LXK4</accession>
<sequence>MLGLNNFVVAGKFFLVIAGELILIFIAVSFIIGLLMEYLPPSRIRDFLSNRLSWVQYLLGSGLGAVTPFCSCSTVPITAGLLRGGVPFGPTMAFLFASPVLNPIIIALLLSLFGYQVTGIYVVVTYLGSMATAALLSKLGLEGEVKPLVNFQSSCCPEEKKSEATPLKILPMASGCCSSEGTQPSVQPLPLVTLPSFQSQGSCCCGETVATVQNSSSSSCCSVSFEAGESAKAPLKEKIKRAAASAVDTFKGVFWYLLLGAGIGAFIYGFFPQDLVVRLAGPGNPWSIPIAAFIGVPMYIRAETVIPISAALVGKGMGVGTVLALVIGGAGASIPELIILSAMFRKKLIIAFALNVFLIAVVAGYLVDIFIY</sequence>
<feature type="transmembrane region" description="Helical" evidence="7">
    <location>
        <begin position="253"/>
        <end position="271"/>
    </location>
</feature>
<evidence type="ECO:0000313" key="8">
    <source>
        <dbReference type="EMBL" id="ABC78811.1"/>
    </source>
</evidence>
<gene>
    <name evidence="8" type="ORF">SYN_00343</name>
</gene>